<dbReference type="InterPro" id="IPR050557">
    <property type="entry name" value="RTX_toxin/Mannuronan_C5-epim"/>
</dbReference>
<dbReference type="PROSITE" id="PS00330">
    <property type="entry name" value="HEMOLYSIN_CALCIUM"/>
    <property type="match status" value="11"/>
</dbReference>
<evidence type="ECO:0000256" key="2">
    <source>
        <dbReference type="ARBA" id="ARBA00022525"/>
    </source>
</evidence>
<dbReference type="Gene3D" id="2.150.10.10">
    <property type="entry name" value="Serralysin-like metalloprotease, C-terminal"/>
    <property type="match status" value="9"/>
</dbReference>
<dbReference type="EMBL" id="BSOY01000007">
    <property type="protein sequence ID" value="GLS00581.1"/>
    <property type="molecule type" value="Genomic_DNA"/>
</dbReference>
<name>A0ABQ6BJA3_9CAUL</name>
<evidence type="ECO:0000256" key="3">
    <source>
        <dbReference type="SAM" id="MobiDB-lite"/>
    </source>
</evidence>
<dbReference type="PRINTS" id="PR00313">
    <property type="entry name" value="CABNDNGRPT"/>
</dbReference>
<accession>A0ABQ6BJA3</accession>
<keyword evidence="5" id="KW-1185">Reference proteome</keyword>
<dbReference type="RefSeq" id="WP_284220956.1">
    <property type="nucleotide sequence ID" value="NZ_BSOY01000007.1"/>
</dbReference>
<evidence type="ECO:0000313" key="4">
    <source>
        <dbReference type="EMBL" id="GLS00581.1"/>
    </source>
</evidence>
<gene>
    <name evidence="4" type="ORF">GCM10007859_05880</name>
</gene>
<dbReference type="PANTHER" id="PTHR38340">
    <property type="entry name" value="S-LAYER PROTEIN"/>
    <property type="match status" value="1"/>
</dbReference>
<protein>
    <recommendedName>
        <fullName evidence="6">Ca2+-binding RTX toxin-like protein</fullName>
    </recommendedName>
</protein>
<dbReference type="InterPro" id="IPR001343">
    <property type="entry name" value="Hemolysn_Ca-bd"/>
</dbReference>
<dbReference type="SUPFAM" id="SSF51120">
    <property type="entry name" value="beta-Roll"/>
    <property type="match status" value="6"/>
</dbReference>
<dbReference type="InterPro" id="IPR011049">
    <property type="entry name" value="Serralysin-like_metalloprot_C"/>
</dbReference>
<dbReference type="PANTHER" id="PTHR38340:SF1">
    <property type="entry name" value="S-LAYER PROTEIN"/>
    <property type="match status" value="1"/>
</dbReference>
<dbReference type="Pfam" id="PF00353">
    <property type="entry name" value="HemolysinCabind"/>
    <property type="match status" value="15"/>
</dbReference>
<sequence length="1234" mass="124839">MPPIDIVDEMVEIGPGRTVQITNGLYGVRLVDYPVGYIHPSINPGPHLINSGEIIADLDGGGVYMPSGLYGVFTDQYAGGSYRQSSFWNTEAGVVRIRSATELDLYGYYTRNDQTPDFRNDGLFTVTGAGDAWGLHTFGAAFMIEDYTGFGFDFSNSGRIEVTGGRNAYGAMLYNGGRAVNSGEIIVTGAGSVIGMLIWSHRTELLNSGSIVACDIDGLDDSIGLTISAGVFDSLVINTGLISGRTAIKELVPGSTFIPFPNGDDVIDNRGEIRGDIVFTYGSDRILNQGLIEGDVTFVDGADRFLGATGRLLGGLDMGAGDDWAFSGRGDDRVWGADGDDELHGGAGSDALHGDGGDDILIGDGGDDILAGGAGMDTLVGGEGDDVLIAEGGDQMFGGRGADTYRLASGADIVVLGLEAGVDILEGFDAAVDRFALAGSSFTAATVTAGDTSLVHAGGTVVVRGVAGFSLAQWNAFATGAGGGTPDLGGQHSGNAGADLLVGHGGNDILSGLGGDDILLGGGGDDQLDGAMGDDVLEGGAGYDILEGAAGDDRLTDHAGGGRLSGGAGDDRIFGSDADDVIHGGADEDSLSGGAGNDRLFGDEGADTVQGGDGDDYIEGGSGSNALLGQAGNDTIHGGEEGELIRGGFGADVIHGGGGGDLLYGDMGDDVIHGGDGDDTIDTFSGDDTVYGGAGNDSIVALGITARLYGGDGDDAISAVQAGWAEIDGGAGNDRLYAASYGRTYGGDGDDDVRGSNLHDWLQGGAGDDQIYGGGGAGVDTADYSEATIGVRVDLRIDGWQDTVGSGRDYLMSIANLNGSNHNDVLVGGFGVNQLNGGDGADHLSGDVGDDRLLGGAGDDLLDGGTGRDFLFGHAGNDSLNGGADPDFALFSGLRSSYVLGVSGGATTVAGPDGTDTLIGVEFLCFTDGVYDIAGNPVVPTLTAPAGGGAIAGTWGDDIIFGSGGDDIITPERGHDLIDGGAGIDTVVFGAGRGNYQLVQYGGLVLVQDQSASYLLTGIERILFGDQTWIMQPGGGVYLSDTAGNDQLFGENANDELVASAGKDTLFGAGGADQLRGGADDDTLFGQDGDDSLDGGAGDDLIDGGAGTDRLHASGAASNYVLLRDGDDFILKGVDGTDRLTSIEVIQFGDGTLWDLGRMYDEPLVQPPLIVESGGKSGPEPWVLPGTGEAAETPVSGGQSRAGPDGPEPFGNRVLAPLLPDRVGGGWDADGFFV</sequence>
<reference evidence="5" key="1">
    <citation type="journal article" date="2019" name="Int. J. Syst. Evol. Microbiol.">
        <title>The Global Catalogue of Microorganisms (GCM) 10K type strain sequencing project: providing services to taxonomists for standard genome sequencing and annotation.</title>
        <authorList>
            <consortium name="The Broad Institute Genomics Platform"/>
            <consortium name="The Broad Institute Genome Sequencing Center for Infectious Disease"/>
            <person name="Wu L."/>
            <person name="Ma J."/>
        </authorList>
    </citation>
    <scope>NUCLEOTIDE SEQUENCE [LARGE SCALE GENOMIC DNA]</scope>
    <source>
        <strain evidence="5">NBRC 110107</strain>
    </source>
</reference>
<evidence type="ECO:0000256" key="1">
    <source>
        <dbReference type="ARBA" id="ARBA00004613"/>
    </source>
</evidence>
<evidence type="ECO:0000313" key="5">
    <source>
        <dbReference type="Proteomes" id="UP001156921"/>
    </source>
</evidence>
<evidence type="ECO:0008006" key="6">
    <source>
        <dbReference type="Google" id="ProtNLM"/>
    </source>
</evidence>
<feature type="region of interest" description="Disordered" evidence="3">
    <location>
        <begin position="601"/>
        <end position="624"/>
    </location>
</feature>
<comment type="caution">
    <text evidence="4">The sequence shown here is derived from an EMBL/GenBank/DDBJ whole genome shotgun (WGS) entry which is preliminary data.</text>
</comment>
<dbReference type="InterPro" id="IPR018511">
    <property type="entry name" value="Hemolysin-typ_Ca-bd_CS"/>
</dbReference>
<dbReference type="Proteomes" id="UP001156921">
    <property type="component" value="Unassembled WGS sequence"/>
</dbReference>
<feature type="region of interest" description="Disordered" evidence="3">
    <location>
        <begin position="1185"/>
        <end position="1208"/>
    </location>
</feature>
<keyword evidence="2" id="KW-0964">Secreted</keyword>
<organism evidence="4 5">
    <name type="scientific">Brevundimonas denitrificans</name>
    <dbReference type="NCBI Taxonomy" id="1443434"/>
    <lineage>
        <taxon>Bacteria</taxon>
        <taxon>Pseudomonadati</taxon>
        <taxon>Pseudomonadota</taxon>
        <taxon>Alphaproteobacteria</taxon>
        <taxon>Caulobacterales</taxon>
        <taxon>Caulobacteraceae</taxon>
        <taxon>Brevundimonas</taxon>
    </lineage>
</organism>
<comment type="subcellular location">
    <subcellularLocation>
        <location evidence="1">Secreted</location>
    </subcellularLocation>
</comment>
<proteinExistence type="predicted"/>